<dbReference type="AlphaFoldDB" id="A0A6A6F5L0"/>
<gene>
    <name evidence="10" type="ORF">CERZMDRAFT_114226</name>
</gene>
<dbReference type="PROSITE" id="PS00086">
    <property type="entry name" value="CYTOCHROME_P450"/>
    <property type="match status" value="1"/>
</dbReference>
<evidence type="ECO:0000256" key="2">
    <source>
        <dbReference type="ARBA" id="ARBA00010617"/>
    </source>
</evidence>
<dbReference type="PANTHER" id="PTHR46206">
    <property type="entry name" value="CYTOCHROME P450"/>
    <property type="match status" value="1"/>
</dbReference>
<dbReference type="InterPro" id="IPR017972">
    <property type="entry name" value="Cyt_P450_CS"/>
</dbReference>
<evidence type="ECO:0000313" key="11">
    <source>
        <dbReference type="Proteomes" id="UP000799539"/>
    </source>
</evidence>
<proteinExistence type="inferred from homology"/>
<comment type="cofactor">
    <cofactor evidence="1 8">
        <name>heme</name>
        <dbReference type="ChEBI" id="CHEBI:30413"/>
    </cofactor>
</comment>
<keyword evidence="3 8" id="KW-0349">Heme</keyword>
<feature type="binding site" description="axial binding residue" evidence="8">
    <location>
        <position position="376"/>
    </location>
    <ligand>
        <name>heme</name>
        <dbReference type="ChEBI" id="CHEBI:30413"/>
    </ligand>
    <ligandPart>
        <name>Fe</name>
        <dbReference type="ChEBI" id="CHEBI:18248"/>
    </ligandPart>
</feature>
<dbReference type="InterPro" id="IPR002403">
    <property type="entry name" value="Cyt_P450_E_grp-IV"/>
</dbReference>
<dbReference type="InterPro" id="IPR036396">
    <property type="entry name" value="Cyt_P450_sf"/>
</dbReference>
<dbReference type="EMBL" id="ML992689">
    <property type="protein sequence ID" value="KAF2209112.1"/>
    <property type="molecule type" value="Genomic_DNA"/>
</dbReference>
<accession>A0A6A6F5L0</accession>
<name>A0A6A6F5L0_9PEZI</name>
<comment type="similarity">
    <text evidence="2 9">Belongs to the cytochrome P450 family.</text>
</comment>
<evidence type="ECO:0000256" key="8">
    <source>
        <dbReference type="PIRSR" id="PIRSR602403-1"/>
    </source>
</evidence>
<dbReference type="PANTHER" id="PTHR46206:SF2">
    <property type="entry name" value="CYTOCHROME P450 MONOOXYGENASE AUSG-RELATED"/>
    <property type="match status" value="1"/>
</dbReference>
<dbReference type="SUPFAM" id="SSF48264">
    <property type="entry name" value="Cytochrome P450"/>
    <property type="match status" value="1"/>
</dbReference>
<evidence type="ECO:0000256" key="9">
    <source>
        <dbReference type="RuleBase" id="RU000461"/>
    </source>
</evidence>
<keyword evidence="5 9" id="KW-0560">Oxidoreductase</keyword>
<dbReference type="Proteomes" id="UP000799539">
    <property type="component" value="Unassembled WGS sequence"/>
</dbReference>
<evidence type="ECO:0000256" key="4">
    <source>
        <dbReference type="ARBA" id="ARBA00022723"/>
    </source>
</evidence>
<evidence type="ECO:0000313" key="10">
    <source>
        <dbReference type="EMBL" id="KAF2209112.1"/>
    </source>
</evidence>
<dbReference type="CDD" id="cd11041">
    <property type="entry name" value="CYP503A1-like"/>
    <property type="match status" value="1"/>
</dbReference>
<dbReference type="PRINTS" id="PR00465">
    <property type="entry name" value="EP450IV"/>
</dbReference>
<sequence length="441" mass="49965">MTGTGPKLVIRQQFAEEVAKNKNFSFGENFRIDYMAHYPGFQGIQVGLDKGILIHDTVAKKLTPMVSLIIGDLVDEAADAIKEAMKDDRQWQSVEIDEKVQWIIARVSSRIFLGKPLCRTTKWLQIAEKYTMNVFIGSAYLRAIPSLLRPLAHWFVPACRVLRKQVKDARSLIGDDVRDREHVTNTLLAEGKKVPKKADTISWFVEMAREHGYELSTNDLVSLQLFLTIVANHTTTEAINLALKHLCEHPEIVQPLREEIVRVLGEQTWSKASISKLCIMDSFLKESQRHSRGLATLMRIATADTVLSNGLVIKKGTRMALLNGCMDEKHYASPTTFDAYRFLNAHEETSAGKRNTAQFVSLSAEQMGFGLGVHACPGRFFVAHEMKIVMAFLLLKYDFQFDAEFGNPEVYVIEGNPLWNPKAKLMYRRRSEEIDLSLMVD</sequence>
<evidence type="ECO:0000256" key="7">
    <source>
        <dbReference type="ARBA" id="ARBA00023033"/>
    </source>
</evidence>
<protein>
    <recommendedName>
        <fullName evidence="12">Cytochrome P450 monooxygenase</fullName>
    </recommendedName>
</protein>
<dbReference type="Gene3D" id="1.10.630.10">
    <property type="entry name" value="Cytochrome P450"/>
    <property type="match status" value="1"/>
</dbReference>
<keyword evidence="6 8" id="KW-0408">Iron</keyword>
<dbReference type="OrthoDB" id="1844152at2759"/>
<organism evidence="10 11">
    <name type="scientific">Cercospora zeae-maydis SCOH1-5</name>
    <dbReference type="NCBI Taxonomy" id="717836"/>
    <lineage>
        <taxon>Eukaryota</taxon>
        <taxon>Fungi</taxon>
        <taxon>Dikarya</taxon>
        <taxon>Ascomycota</taxon>
        <taxon>Pezizomycotina</taxon>
        <taxon>Dothideomycetes</taxon>
        <taxon>Dothideomycetidae</taxon>
        <taxon>Mycosphaerellales</taxon>
        <taxon>Mycosphaerellaceae</taxon>
        <taxon>Cercospora</taxon>
    </lineage>
</organism>
<dbReference type="Pfam" id="PF00067">
    <property type="entry name" value="p450"/>
    <property type="match status" value="1"/>
</dbReference>
<dbReference type="GO" id="GO:0004497">
    <property type="term" value="F:monooxygenase activity"/>
    <property type="evidence" value="ECO:0007669"/>
    <property type="project" value="UniProtKB-KW"/>
</dbReference>
<evidence type="ECO:0000256" key="1">
    <source>
        <dbReference type="ARBA" id="ARBA00001971"/>
    </source>
</evidence>
<evidence type="ECO:0000256" key="6">
    <source>
        <dbReference type="ARBA" id="ARBA00023004"/>
    </source>
</evidence>
<evidence type="ECO:0000256" key="5">
    <source>
        <dbReference type="ARBA" id="ARBA00023002"/>
    </source>
</evidence>
<keyword evidence="4 8" id="KW-0479">Metal-binding</keyword>
<keyword evidence="7 9" id="KW-0503">Monooxygenase</keyword>
<dbReference type="InterPro" id="IPR001128">
    <property type="entry name" value="Cyt_P450"/>
</dbReference>
<dbReference type="GO" id="GO:0020037">
    <property type="term" value="F:heme binding"/>
    <property type="evidence" value="ECO:0007669"/>
    <property type="project" value="InterPro"/>
</dbReference>
<reference evidence="10" key="1">
    <citation type="journal article" date="2020" name="Stud. Mycol.">
        <title>101 Dothideomycetes genomes: a test case for predicting lifestyles and emergence of pathogens.</title>
        <authorList>
            <person name="Haridas S."/>
            <person name="Albert R."/>
            <person name="Binder M."/>
            <person name="Bloem J."/>
            <person name="Labutti K."/>
            <person name="Salamov A."/>
            <person name="Andreopoulos B."/>
            <person name="Baker S."/>
            <person name="Barry K."/>
            <person name="Bills G."/>
            <person name="Bluhm B."/>
            <person name="Cannon C."/>
            <person name="Castanera R."/>
            <person name="Culley D."/>
            <person name="Daum C."/>
            <person name="Ezra D."/>
            <person name="Gonzalez J."/>
            <person name="Henrissat B."/>
            <person name="Kuo A."/>
            <person name="Liang C."/>
            <person name="Lipzen A."/>
            <person name="Lutzoni F."/>
            <person name="Magnuson J."/>
            <person name="Mondo S."/>
            <person name="Nolan M."/>
            <person name="Ohm R."/>
            <person name="Pangilinan J."/>
            <person name="Park H.-J."/>
            <person name="Ramirez L."/>
            <person name="Alfaro M."/>
            <person name="Sun H."/>
            <person name="Tritt A."/>
            <person name="Yoshinaga Y."/>
            <person name="Zwiers L.-H."/>
            <person name="Turgeon B."/>
            <person name="Goodwin S."/>
            <person name="Spatafora J."/>
            <person name="Crous P."/>
            <person name="Grigoriev I."/>
        </authorList>
    </citation>
    <scope>NUCLEOTIDE SEQUENCE</scope>
    <source>
        <strain evidence="10">SCOH1-5</strain>
    </source>
</reference>
<dbReference type="GO" id="GO:0005506">
    <property type="term" value="F:iron ion binding"/>
    <property type="evidence" value="ECO:0007669"/>
    <property type="project" value="InterPro"/>
</dbReference>
<keyword evidence="11" id="KW-1185">Reference proteome</keyword>
<dbReference type="GO" id="GO:0016705">
    <property type="term" value="F:oxidoreductase activity, acting on paired donors, with incorporation or reduction of molecular oxygen"/>
    <property type="evidence" value="ECO:0007669"/>
    <property type="project" value="InterPro"/>
</dbReference>
<evidence type="ECO:0008006" key="12">
    <source>
        <dbReference type="Google" id="ProtNLM"/>
    </source>
</evidence>
<evidence type="ECO:0000256" key="3">
    <source>
        <dbReference type="ARBA" id="ARBA00022617"/>
    </source>
</evidence>